<dbReference type="Pfam" id="PF02798">
    <property type="entry name" value="GST_N"/>
    <property type="match status" value="1"/>
</dbReference>
<reference evidence="4 5" key="1">
    <citation type="journal article" date="2015" name="Genome Announc.">
        <title>Draft Genome Sequences of Marine Isolates of Thalassomonas viridans and Thalassomonas actiniarum.</title>
        <authorList>
            <person name="Olonade I."/>
            <person name="van Zyl L.J."/>
            <person name="Trindade M."/>
        </authorList>
    </citation>
    <scope>NUCLEOTIDE SEQUENCE [LARGE SCALE GENOMIC DNA]</scope>
    <source>
        <strain evidence="4 5">XOM25</strain>
    </source>
</reference>
<dbReference type="PROSITE" id="PS50405">
    <property type="entry name" value="GST_CTER"/>
    <property type="match status" value="1"/>
</dbReference>
<feature type="domain" description="GST C-terminal" evidence="3">
    <location>
        <begin position="87"/>
        <end position="221"/>
    </location>
</feature>
<name>A0AAE9Z7E5_9GAMM</name>
<dbReference type="Proteomes" id="UP000032352">
    <property type="component" value="Chromosome"/>
</dbReference>
<dbReference type="InterPro" id="IPR040079">
    <property type="entry name" value="Glutathione_S-Trfase"/>
</dbReference>
<dbReference type="RefSeq" id="WP_044837891.1">
    <property type="nucleotide sequence ID" value="NZ_CP059733.1"/>
</dbReference>
<dbReference type="Pfam" id="PF00043">
    <property type="entry name" value="GST_C"/>
    <property type="match status" value="1"/>
</dbReference>
<evidence type="ECO:0000256" key="1">
    <source>
        <dbReference type="RuleBase" id="RU003494"/>
    </source>
</evidence>
<evidence type="ECO:0000313" key="4">
    <source>
        <dbReference type="EMBL" id="WDE07415.1"/>
    </source>
</evidence>
<dbReference type="KEGG" id="tvd:SG34_011295"/>
<evidence type="ECO:0000259" key="2">
    <source>
        <dbReference type="PROSITE" id="PS50404"/>
    </source>
</evidence>
<organism evidence="4 5">
    <name type="scientific">Thalassomonas viridans</name>
    <dbReference type="NCBI Taxonomy" id="137584"/>
    <lineage>
        <taxon>Bacteria</taxon>
        <taxon>Pseudomonadati</taxon>
        <taxon>Pseudomonadota</taxon>
        <taxon>Gammaproteobacteria</taxon>
        <taxon>Alteromonadales</taxon>
        <taxon>Colwelliaceae</taxon>
        <taxon>Thalassomonas</taxon>
    </lineage>
</organism>
<dbReference type="InterPro" id="IPR004045">
    <property type="entry name" value="Glutathione_S-Trfase_N"/>
</dbReference>
<comment type="similarity">
    <text evidence="1">Belongs to the GST superfamily.</text>
</comment>
<evidence type="ECO:0000313" key="5">
    <source>
        <dbReference type="Proteomes" id="UP000032352"/>
    </source>
</evidence>
<dbReference type="SFLD" id="SFLDS00019">
    <property type="entry name" value="Glutathione_Transferase_(cytos"/>
    <property type="match status" value="1"/>
</dbReference>
<dbReference type="SUPFAM" id="SSF52833">
    <property type="entry name" value="Thioredoxin-like"/>
    <property type="match status" value="1"/>
</dbReference>
<dbReference type="CDD" id="cd03046">
    <property type="entry name" value="GST_N_GTT1_like"/>
    <property type="match status" value="1"/>
</dbReference>
<dbReference type="PROSITE" id="PS50404">
    <property type="entry name" value="GST_NTER"/>
    <property type="match status" value="1"/>
</dbReference>
<proteinExistence type="inferred from homology"/>
<dbReference type="InterPro" id="IPR036282">
    <property type="entry name" value="Glutathione-S-Trfase_C_sf"/>
</dbReference>
<dbReference type="PANTHER" id="PTHR44051">
    <property type="entry name" value="GLUTATHIONE S-TRANSFERASE-RELATED"/>
    <property type="match status" value="1"/>
</dbReference>
<reference evidence="4 5" key="2">
    <citation type="journal article" date="2022" name="Mar. Drugs">
        <title>Bioassay-Guided Fractionation Leads to the Detection of Cholic Acid Generated by the Rare Thalassomonas sp.</title>
        <authorList>
            <person name="Pheiffer F."/>
            <person name="Schneider Y.K."/>
            <person name="Hansen E.H."/>
            <person name="Andersen J.H."/>
            <person name="Isaksson J."/>
            <person name="Busche T."/>
            <person name="R C."/>
            <person name="Kalinowski J."/>
            <person name="Zyl L.V."/>
            <person name="Trindade M."/>
        </authorList>
    </citation>
    <scope>NUCLEOTIDE SEQUENCE [LARGE SCALE GENOMIC DNA]</scope>
    <source>
        <strain evidence="4 5">XOM25</strain>
    </source>
</reference>
<feature type="domain" description="GST N-terminal" evidence="2">
    <location>
        <begin position="1"/>
        <end position="81"/>
    </location>
</feature>
<dbReference type="Gene3D" id="3.40.30.10">
    <property type="entry name" value="Glutaredoxin"/>
    <property type="match status" value="1"/>
</dbReference>
<gene>
    <name evidence="4" type="ORF">SG34_011295</name>
</gene>
<dbReference type="Gene3D" id="1.20.1050.10">
    <property type="match status" value="1"/>
</dbReference>
<dbReference type="InterPro" id="IPR010987">
    <property type="entry name" value="Glutathione-S-Trfase_C-like"/>
</dbReference>
<sequence length="223" mass="25433">MLTLHHLENSQSIRVLWLLEELGAEYKILHFKRDAATSLAPEDFKKLHITGTSPCISDGELVLPETNAILDYIMDKYGDKGLRPAAGDPDRAQYLYWFHAAQGSFMPLLLDALIFKRMSAKTPFFIRPVIRFVVNKVRENYLVPRLERLLSHIETTLAANTWFAGDKFTAADIVMGYCMDVAAVRVGMDDSYPNAQRFLRQMRQRPGFIAAMKKNGDFKPFAE</sequence>
<dbReference type="InterPro" id="IPR036249">
    <property type="entry name" value="Thioredoxin-like_sf"/>
</dbReference>
<dbReference type="CDD" id="cd03189">
    <property type="entry name" value="GST_C_GTT1_like"/>
    <property type="match status" value="1"/>
</dbReference>
<keyword evidence="5" id="KW-1185">Reference proteome</keyword>
<accession>A0AAE9Z7E5</accession>
<dbReference type="PANTHER" id="PTHR44051:SF9">
    <property type="entry name" value="GLUTATHIONE S-TRANSFERASE 1"/>
    <property type="match status" value="1"/>
</dbReference>
<evidence type="ECO:0000259" key="3">
    <source>
        <dbReference type="PROSITE" id="PS50405"/>
    </source>
</evidence>
<dbReference type="InterPro" id="IPR004046">
    <property type="entry name" value="GST_C"/>
</dbReference>
<protein>
    <submittedName>
        <fullName evidence="4">Glutathione S-transferase</fullName>
    </submittedName>
</protein>
<dbReference type="SFLD" id="SFLDG00358">
    <property type="entry name" value="Main_(cytGST)"/>
    <property type="match status" value="1"/>
</dbReference>
<dbReference type="SFLD" id="SFLDG01150">
    <property type="entry name" value="Main.1:_Beta-like"/>
    <property type="match status" value="1"/>
</dbReference>
<dbReference type="AlphaFoldDB" id="A0AAE9Z7E5"/>
<dbReference type="SUPFAM" id="SSF47616">
    <property type="entry name" value="GST C-terminal domain-like"/>
    <property type="match status" value="1"/>
</dbReference>
<dbReference type="EMBL" id="CP059733">
    <property type="protein sequence ID" value="WDE07415.1"/>
    <property type="molecule type" value="Genomic_DNA"/>
</dbReference>